<dbReference type="OrthoDB" id="10443534at2759"/>
<dbReference type="Proteomes" id="UP000053562">
    <property type="component" value="Unassembled WGS sequence"/>
</dbReference>
<name>A0A0J9S2L7_PLAVI</name>
<dbReference type="AlphaFoldDB" id="A0A0J9S2L7"/>
<organism evidence="1 2">
    <name type="scientific">Plasmodium vivax India VII</name>
    <dbReference type="NCBI Taxonomy" id="1077284"/>
    <lineage>
        <taxon>Eukaryota</taxon>
        <taxon>Sar</taxon>
        <taxon>Alveolata</taxon>
        <taxon>Apicomplexa</taxon>
        <taxon>Aconoidasida</taxon>
        <taxon>Haemosporida</taxon>
        <taxon>Plasmodiidae</taxon>
        <taxon>Plasmodium</taxon>
        <taxon>Plasmodium (Plasmodium)</taxon>
    </lineage>
</organism>
<dbReference type="EMBL" id="KQ234532">
    <property type="protein sequence ID" value="KMZ77021.1"/>
    <property type="molecule type" value="Genomic_DNA"/>
</dbReference>
<gene>
    <name evidence="1" type="ORF">PVIIG_05218</name>
</gene>
<evidence type="ECO:0000313" key="2">
    <source>
        <dbReference type="Proteomes" id="UP000053562"/>
    </source>
</evidence>
<accession>A0A0J9S2L7</accession>
<evidence type="ECO:0000313" key="1">
    <source>
        <dbReference type="EMBL" id="KMZ77021.1"/>
    </source>
</evidence>
<evidence type="ECO:0008006" key="3">
    <source>
        <dbReference type="Google" id="ProtNLM"/>
    </source>
</evidence>
<sequence>MSKNITDIENWKDDYPFLDEVWTTYKKFDNTLEEYNSLYEFICNSYVLKNSNEDIIKYSPFCKKLMRNLGYFSLESKYYEPSHERCNILYNWIYNSKKKGKITDDIINNSFTEYTEHMGRQNNYKICNIDTYDKFYEEPINITLLHIFETNINTIKDKLNDTKEESKIACQKFVCECLAIYNHMNETYCLKPSEQSQKHTHTCLKLSLFRKAYNFLYNKLEDIDPKISSLDWAKNEFLDKCKSYENISAKMMLAVENPHGQPHSRGDQGLTQSSFSGVYNGENQRSPVSSTVSTAFGTVAGASSVLALLYKVNKNFI</sequence>
<reference evidence="1 2" key="1">
    <citation type="submission" date="2011-08" db="EMBL/GenBank/DDBJ databases">
        <title>The Genome Sequence of Plasmodium vivax India VII.</title>
        <authorList>
            <consortium name="The Broad Institute Genome Sequencing Platform"/>
            <consortium name="The Broad Institute Genome Sequencing Center for Infectious Disease"/>
            <person name="Neafsey D."/>
            <person name="Carlton J."/>
            <person name="Barnwell J."/>
            <person name="Collins W."/>
            <person name="Escalante A."/>
            <person name="Mullikin J."/>
            <person name="Saul A."/>
            <person name="Guigo R."/>
            <person name="Camara F."/>
            <person name="Young S.K."/>
            <person name="Zeng Q."/>
            <person name="Gargeya S."/>
            <person name="Fitzgerald M."/>
            <person name="Haas B."/>
            <person name="Abouelleil A."/>
            <person name="Alvarado L."/>
            <person name="Arachchi H.M."/>
            <person name="Berlin A."/>
            <person name="Brown A."/>
            <person name="Chapman S.B."/>
            <person name="Chen Z."/>
            <person name="Dunbar C."/>
            <person name="Freedman E."/>
            <person name="Gearin G."/>
            <person name="Gellesch M."/>
            <person name="Goldberg J."/>
            <person name="Griggs A."/>
            <person name="Gujja S."/>
            <person name="Heiman D."/>
            <person name="Howarth C."/>
            <person name="Larson L."/>
            <person name="Lui A."/>
            <person name="MacDonald P.J.P."/>
            <person name="Montmayeur A."/>
            <person name="Murphy C."/>
            <person name="Neiman D."/>
            <person name="Pearson M."/>
            <person name="Priest M."/>
            <person name="Roberts A."/>
            <person name="Saif S."/>
            <person name="Shea T."/>
            <person name="Shenoy N."/>
            <person name="Sisk P."/>
            <person name="Stolte C."/>
            <person name="Sykes S."/>
            <person name="Wortman J."/>
            <person name="Nusbaum C."/>
            <person name="Birren B."/>
        </authorList>
    </citation>
    <scope>NUCLEOTIDE SEQUENCE [LARGE SCALE GENOMIC DNA]</scope>
    <source>
        <strain evidence="1 2">India VII</strain>
    </source>
</reference>
<proteinExistence type="predicted"/>
<protein>
    <recommendedName>
        <fullName evidence="3">VIR protein</fullName>
    </recommendedName>
</protein>